<evidence type="ECO:0000256" key="1">
    <source>
        <dbReference type="SAM" id="MobiDB-lite"/>
    </source>
</evidence>
<reference evidence="2" key="1">
    <citation type="submission" date="2019-03" db="EMBL/GenBank/DDBJ databases">
        <title>WGS assembly of Setaria viridis.</title>
        <authorList>
            <person name="Huang P."/>
            <person name="Jenkins J."/>
            <person name="Grimwood J."/>
            <person name="Barry K."/>
            <person name="Healey A."/>
            <person name="Mamidi S."/>
            <person name="Sreedasyam A."/>
            <person name="Shu S."/>
            <person name="Feldman M."/>
            <person name="Wu J."/>
            <person name="Yu Y."/>
            <person name="Chen C."/>
            <person name="Johnson J."/>
            <person name="Rokhsar D."/>
            <person name="Baxter I."/>
            <person name="Schmutz J."/>
            <person name="Brutnell T."/>
            <person name="Kellogg E."/>
        </authorList>
    </citation>
    <scope>NUCLEOTIDE SEQUENCE [LARGE SCALE GENOMIC DNA]</scope>
</reference>
<gene>
    <name evidence="2" type="ORF">SEVIR_5G059750v2</name>
</gene>
<organism evidence="2 3">
    <name type="scientific">Setaria viridis</name>
    <name type="common">Green bristlegrass</name>
    <name type="synonym">Setaria italica subsp. viridis</name>
    <dbReference type="NCBI Taxonomy" id="4556"/>
    <lineage>
        <taxon>Eukaryota</taxon>
        <taxon>Viridiplantae</taxon>
        <taxon>Streptophyta</taxon>
        <taxon>Embryophyta</taxon>
        <taxon>Tracheophyta</taxon>
        <taxon>Spermatophyta</taxon>
        <taxon>Magnoliopsida</taxon>
        <taxon>Liliopsida</taxon>
        <taxon>Poales</taxon>
        <taxon>Poaceae</taxon>
        <taxon>PACMAD clade</taxon>
        <taxon>Panicoideae</taxon>
        <taxon>Panicodae</taxon>
        <taxon>Paniceae</taxon>
        <taxon>Cenchrinae</taxon>
        <taxon>Setaria</taxon>
    </lineage>
</organism>
<dbReference type="AlphaFoldDB" id="A0A4U6UPR8"/>
<dbReference type="Proteomes" id="UP000298652">
    <property type="component" value="Chromosome 5"/>
</dbReference>
<accession>A0A4U6UPR8</accession>
<sequence>MRPVVVFEVKLIGVDNDGRRPRQPVGECAAPRGGQQPARRTGQAVDEEPARRRSGLAGARLPAASADRARIIIYFIFLIDH</sequence>
<name>A0A4U6UPR8_SETVI</name>
<keyword evidence="3" id="KW-1185">Reference proteome</keyword>
<protein>
    <submittedName>
        <fullName evidence="2">Uncharacterized protein</fullName>
    </submittedName>
</protein>
<evidence type="ECO:0000313" key="2">
    <source>
        <dbReference type="EMBL" id="TKW12817.1"/>
    </source>
</evidence>
<dbReference type="Gramene" id="TKW12817">
    <property type="protein sequence ID" value="TKW12817"/>
    <property type="gene ID" value="SEVIR_5G059750v2"/>
</dbReference>
<feature type="region of interest" description="Disordered" evidence="1">
    <location>
        <begin position="18"/>
        <end position="59"/>
    </location>
</feature>
<dbReference type="EMBL" id="CM016556">
    <property type="protein sequence ID" value="TKW12817.1"/>
    <property type="molecule type" value="Genomic_DNA"/>
</dbReference>
<evidence type="ECO:0000313" key="3">
    <source>
        <dbReference type="Proteomes" id="UP000298652"/>
    </source>
</evidence>
<proteinExistence type="predicted"/>